<proteinExistence type="predicted"/>
<name>A0ABQ6W5X8_9EURO</name>
<organism evidence="1 2">
    <name type="scientific">Aspergillus pseudocaelatus</name>
    <dbReference type="NCBI Taxonomy" id="1825620"/>
    <lineage>
        <taxon>Eukaryota</taxon>
        <taxon>Fungi</taxon>
        <taxon>Dikarya</taxon>
        <taxon>Ascomycota</taxon>
        <taxon>Pezizomycotina</taxon>
        <taxon>Eurotiomycetes</taxon>
        <taxon>Eurotiomycetidae</taxon>
        <taxon>Eurotiales</taxon>
        <taxon>Aspergillaceae</taxon>
        <taxon>Aspergillus</taxon>
        <taxon>Aspergillus subgen. Circumdati</taxon>
    </lineage>
</organism>
<sequence length="75" mass="8429">MLMAANNGICKQEWSRGAVLDSPEVGFMRVSSDLASRGKQPTRLYTAIKEGRGGGGLRQIRKRRATKVKREMRQH</sequence>
<evidence type="ECO:0000313" key="2">
    <source>
        <dbReference type="Proteomes" id="UP000325395"/>
    </source>
</evidence>
<keyword evidence="2" id="KW-1185">Reference proteome</keyword>
<evidence type="ECO:0000313" key="1">
    <source>
        <dbReference type="EMBL" id="KAE8412555.1"/>
    </source>
</evidence>
<dbReference type="Proteomes" id="UP000325395">
    <property type="component" value="Unassembled WGS sequence"/>
</dbReference>
<reference evidence="1 2" key="1">
    <citation type="submission" date="2019-04" db="EMBL/GenBank/DDBJ databases">
        <authorList>
            <consortium name="DOE Joint Genome Institute"/>
            <person name="Mondo S."/>
            <person name="Kjaerbolling I."/>
            <person name="Vesth T."/>
            <person name="Frisvad J.C."/>
            <person name="Nybo J.L."/>
            <person name="Theobald S."/>
            <person name="Kildgaard S."/>
            <person name="Isbrandt T."/>
            <person name="Kuo A."/>
            <person name="Sato A."/>
            <person name="Lyhne E.K."/>
            <person name="Kogle M.E."/>
            <person name="Wiebenga A."/>
            <person name="Kun R.S."/>
            <person name="Lubbers R.J."/>
            <person name="Makela M.R."/>
            <person name="Barry K."/>
            <person name="Chovatia M."/>
            <person name="Clum A."/>
            <person name="Daum C."/>
            <person name="Haridas S."/>
            <person name="He G."/>
            <person name="LaButti K."/>
            <person name="Lipzen A."/>
            <person name="Riley R."/>
            <person name="Salamov A."/>
            <person name="Simmons B.A."/>
            <person name="Magnuson J.K."/>
            <person name="Henrissat B."/>
            <person name="Mortensen U.H."/>
            <person name="Larsen T.O."/>
            <person name="Devries R.P."/>
            <person name="Grigoriev I.V."/>
            <person name="Machida M."/>
            <person name="Baker S.E."/>
            <person name="Andersen M.R."/>
            <person name="Cantor M.N."/>
            <person name="Hua S.X."/>
        </authorList>
    </citation>
    <scope>NUCLEOTIDE SEQUENCE [LARGE SCALE GENOMIC DNA]</scope>
    <source>
        <strain evidence="1 2">CBS 117616</strain>
    </source>
</reference>
<dbReference type="EMBL" id="ML735831">
    <property type="protein sequence ID" value="KAE8412555.1"/>
    <property type="molecule type" value="Genomic_DNA"/>
</dbReference>
<protein>
    <submittedName>
        <fullName evidence="1">Uncharacterized protein</fullName>
    </submittedName>
</protein>
<accession>A0ABQ6W5X8</accession>
<gene>
    <name evidence="1" type="ORF">BDV36DRAFT_271301</name>
</gene>